<dbReference type="InterPro" id="IPR009403">
    <property type="entry name" value="UPF0637"/>
</dbReference>
<sequence>MLSRQSFAVFEAPSLTERLGRIQQEVDPDFEVLGQELLTQIEPELSQPLYLHIAKHLRRHKNPPVDTWLALSTYQRGYKMLPHFEVGLWPDRLFITLSLLADLDQRTSVADWLAQQQAQLIKLPISEINFDHTNQAALPFNAPNLARGIQRYQSVKKAELTFGRWLLAADPLFNDPKQVDQAIKQQISAMVPFYRDLLAVVAN</sequence>
<name>A0ABW4BMA7_9LACO</name>
<dbReference type="RefSeq" id="WP_125650340.1">
    <property type="nucleotide sequence ID" value="NZ_JBHTOH010000024.1"/>
</dbReference>
<evidence type="ECO:0000313" key="1">
    <source>
        <dbReference type="EMBL" id="MFD1410735.1"/>
    </source>
</evidence>
<gene>
    <name evidence="1" type="ORF">ACFQ4R_03790</name>
</gene>
<protein>
    <submittedName>
        <fullName evidence="1">DUF1054 family protein</fullName>
    </submittedName>
</protein>
<dbReference type="InterPro" id="IPR053707">
    <property type="entry name" value="UPF0637_domain_sf"/>
</dbReference>
<accession>A0ABW4BMA7</accession>
<evidence type="ECO:0000313" key="2">
    <source>
        <dbReference type="Proteomes" id="UP001597191"/>
    </source>
</evidence>
<dbReference type="EMBL" id="JBHTOH010000024">
    <property type="protein sequence ID" value="MFD1410735.1"/>
    <property type="molecule type" value="Genomic_DNA"/>
</dbReference>
<proteinExistence type="predicted"/>
<organism evidence="1 2">
    <name type="scientific">Lapidilactobacillus gannanensis</name>
    <dbReference type="NCBI Taxonomy" id="2486002"/>
    <lineage>
        <taxon>Bacteria</taxon>
        <taxon>Bacillati</taxon>
        <taxon>Bacillota</taxon>
        <taxon>Bacilli</taxon>
        <taxon>Lactobacillales</taxon>
        <taxon>Lactobacillaceae</taxon>
        <taxon>Lapidilactobacillus</taxon>
    </lineage>
</organism>
<dbReference type="Pfam" id="PF06335">
    <property type="entry name" value="DUF1054"/>
    <property type="match status" value="1"/>
</dbReference>
<dbReference type="Gene3D" id="3.30.930.20">
    <property type="entry name" value="Protein of unknown function DUF1054"/>
    <property type="match status" value="1"/>
</dbReference>
<keyword evidence="2" id="KW-1185">Reference proteome</keyword>
<dbReference type="Proteomes" id="UP001597191">
    <property type="component" value="Unassembled WGS sequence"/>
</dbReference>
<comment type="caution">
    <text evidence="1">The sequence shown here is derived from an EMBL/GenBank/DDBJ whole genome shotgun (WGS) entry which is preliminary data.</text>
</comment>
<dbReference type="SUPFAM" id="SSF142913">
    <property type="entry name" value="YktB/PF0168-like"/>
    <property type="match status" value="1"/>
</dbReference>
<reference evidence="2" key="1">
    <citation type="journal article" date="2019" name="Int. J. Syst. Evol. Microbiol.">
        <title>The Global Catalogue of Microorganisms (GCM) 10K type strain sequencing project: providing services to taxonomists for standard genome sequencing and annotation.</title>
        <authorList>
            <consortium name="The Broad Institute Genomics Platform"/>
            <consortium name="The Broad Institute Genome Sequencing Center for Infectious Disease"/>
            <person name="Wu L."/>
            <person name="Ma J."/>
        </authorList>
    </citation>
    <scope>NUCLEOTIDE SEQUENCE [LARGE SCALE GENOMIC DNA]</scope>
    <source>
        <strain evidence="2">CCM 8937</strain>
    </source>
</reference>